<evidence type="ECO:0000256" key="13">
    <source>
        <dbReference type="SAM" id="MobiDB-lite"/>
    </source>
</evidence>
<comment type="subunit">
    <text evidence="10">Heterodimer with POLE3; binds to DNA. Component of the CHRAC ISWI chromatin remodeling complex at least composed of SMARCA5/SNF2H, BAZ1A/ACF1, CHRAC1 and POLE3; the complex preferentially binds DNA through the CHRAC1-POLE3 heterodimer and possesses ATP-dependent nucleosome-remodeling activity. Within the complex, the heterodimer with POLE3 interacts with SMARCA5/SNF2H; the interaction is direct and enhances nucleosome sliding activity by the SMARCA5/SNF2H and BAZ1A/ACF1 interaction. Within the complex, the heterodimer with POLE3 interacts with BAZ1A/ACF1; the interactions are direct.</text>
</comment>
<dbReference type="Proteomes" id="UP001152759">
    <property type="component" value="Chromosome 2"/>
</dbReference>
<evidence type="ECO:0000256" key="6">
    <source>
        <dbReference type="ARBA" id="ARBA00023054"/>
    </source>
</evidence>
<protein>
    <recommendedName>
        <fullName evidence="11">Chromatin accessibility complex protein 1</fullName>
    </recommendedName>
    <alternativeName>
        <fullName evidence="12">DNA polymerase epsilon subunit p15</fullName>
    </alternativeName>
</protein>
<dbReference type="InterPro" id="IPR003958">
    <property type="entry name" value="CBFA_NFYB_domain"/>
</dbReference>
<evidence type="ECO:0000256" key="5">
    <source>
        <dbReference type="ARBA" id="ARBA00022990"/>
    </source>
</evidence>
<evidence type="ECO:0000256" key="2">
    <source>
        <dbReference type="ARBA" id="ARBA00022553"/>
    </source>
</evidence>
<reference evidence="15" key="1">
    <citation type="submission" date="2021-12" db="EMBL/GenBank/DDBJ databases">
        <authorList>
            <person name="King R."/>
        </authorList>
    </citation>
    <scope>NUCLEOTIDE SEQUENCE</scope>
</reference>
<evidence type="ECO:0000256" key="11">
    <source>
        <dbReference type="ARBA" id="ARBA00071805"/>
    </source>
</evidence>
<gene>
    <name evidence="15" type="ORF">BEMITA_LOCUS4418</name>
</gene>
<evidence type="ECO:0000256" key="7">
    <source>
        <dbReference type="ARBA" id="ARBA00023125"/>
    </source>
</evidence>
<evidence type="ECO:0000256" key="8">
    <source>
        <dbReference type="ARBA" id="ARBA00023242"/>
    </source>
</evidence>
<comment type="function">
    <text evidence="9">Forms a complex with DNA polymerase epsilon subunit POLE3 and binds naked DNA, which is then incorporated into chromatin, aided by the nucleosome remodeling activity of ISWI/SNF2H and ACF1. Does not enhance nucleosome sliding activity of the ACF-5 ISWI chromatin remodeling complex.</text>
</comment>
<keyword evidence="6" id="KW-0175">Coiled coil</keyword>
<keyword evidence="8" id="KW-0539">Nucleus</keyword>
<evidence type="ECO:0000313" key="15">
    <source>
        <dbReference type="EMBL" id="CAH0385165.1"/>
    </source>
</evidence>
<keyword evidence="2" id="KW-0597">Phosphoprotein</keyword>
<dbReference type="AlphaFoldDB" id="A0A9P0A6A9"/>
<accession>A0A9P0A6A9</accession>
<dbReference type="CDD" id="cd22924">
    <property type="entry name" value="HFD_CHRAC1-like"/>
    <property type="match status" value="1"/>
</dbReference>
<dbReference type="PANTHER" id="PTHR10252">
    <property type="entry name" value="HISTONE-LIKE TRANSCRIPTION FACTOR CCAAT-RELATED"/>
    <property type="match status" value="1"/>
</dbReference>
<keyword evidence="16" id="KW-1185">Reference proteome</keyword>
<comment type="subcellular location">
    <subcellularLocation>
        <location evidence="1">Nucleus</location>
    </subcellularLocation>
</comment>
<dbReference type="FunFam" id="1.10.20.10:FF:000048">
    <property type="entry name" value="Chromatin accessibility complex subunit 1"/>
    <property type="match status" value="1"/>
</dbReference>
<keyword evidence="5" id="KW-0007">Acetylation</keyword>
<keyword evidence="7" id="KW-0238">DNA-binding</keyword>
<feature type="compositionally biased region" description="Acidic residues" evidence="13">
    <location>
        <begin position="117"/>
        <end position="131"/>
    </location>
</feature>
<dbReference type="GO" id="GO:0006261">
    <property type="term" value="P:DNA-templated DNA replication"/>
    <property type="evidence" value="ECO:0007669"/>
    <property type="project" value="TreeGrafter"/>
</dbReference>
<dbReference type="Pfam" id="PF00808">
    <property type="entry name" value="CBFD_NFYB_HMF"/>
    <property type="match status" value="1"/>
</dbReference>
<evidence type="ECO:0000256" key="1">
    <source>
        <dbReference type="ARBA" id="ARBA00004123"/>
    </source>
</evidence>
<dbReference type="GO" id="GO:0003677">
    <property type="term" value="F:DNA binding"/>
    <property type="evidence" value="ECO:0007669"/>
    <property type="project" value="UniProtKB-KW"/>
</dbReference>
<evidence type="ECO:0000256" key="3">
    <source>
        <dbReference type="ARBA" id="ARBA00022679"/>
    </source>
</evidence>
<dbReference type="GO" id="GO:0008623">
    <property type="term" value="C:CHRAC"/>
    <property type="evidence" value="ECO:0007669"/>
    <property type="project" value="TreeGrafter"/>
</dbReference>
<proteinExistence type="predicted"/>
<sequence>MAPNSATKVKELLLPVSRVKTIMKSSPDVENVGQDALHLVTKSTELFVQYLTRMSYKKSPDGNKLEYKQLAEFVQNKNSMRFLREILPKKITVKQYKQMLRSQGELHTSDSSSDSGSSDDSESEDSEESDDSEKSEGTEGDEQEKSGKDKS</sequence>
<dbReference type="InterPro" id="IPR050568">
    <property type="entry name" value="Transcr_DNA_Rep_Reg"/>
</dbReference>
<dbReference type="GO" id="GO:0006338">
    <property type="term" value="P:chromatin remodeling"/>
    <property type="evidence" value="ECO:0007669"/>
    <property type="project" value="TreeGrafter"/>
</dbReference>
<evidence type="ECO:0000256" key="12">
    <source>
        <dbReference type="ARBA" id="ARBA00083235"/>
    </source>
</evidence>
<dbReference type="KEGG" id="btab:109034268"/>
<evidence type="ECO:0000259" key="14">
    <source>
        <dbReference type="Pfam" id="PF00808"/>
    </source>
</evidence>
<dbReference type="InterPro" id="IPR009072">
    <property type="entry name" value="Histone-fold"/>
</dbReference>
<feature type="domain" description="Transcription factor CBF/NF-Y/archaeal histone" evidence="14">
    <location>
        <begin position="14"/>
        <end position="58"/>
    </location>
</feature>
<evidence type="ECO:0000256" key="9">
    <source>
        <dbReference type="ARBA" id="ARBA00059032"/>
    </source>
</evidence>
<feature type="region of interest" description="Disordered" evidence="13">
    <location>
        <begin position="101"/>
        <end position="151"/>
    </location>
</feature>
<dbReference type="PANTHER" id="PTHR10252:SF54">
    <property type="entry name" value="CHROMATIN ACCESSIBILITY COMPLEX PROTEIN 1"/>
    <property type="match status" value="1"/>
</dbReference>
<dbReference type="SUPFAM" id="SSF47113">
    <property type="entry name" value="Histone-fold"/>
    <property type="match status" value="1"/>
</dbReference>
<dbReference type="EMBL" id="OU963863">
    <property type="protein sequence ID" value="CAH0385165.1"/>
    <property type="molecule type" value="Genomic_DNA"/>
</dbReference>
<dbReference type="Gene3D" id="1.10.20.10">
    <property type="entry name" value="Histone, subunit A"/>
    <property type="match status" value="1"/>
</dbReference>
<feature type="compositionally biased region" description="Basic and acidic residues" evidence="13">
    <location>
        <begin position="132"/>
        <end position="151"/>
    </location>
</feature>
<evidence type="ECO:0000313" key="16">
    <source>
        <dbReference type="Proteomes" id="UP001152759"/>
    </source>
</evidence>
<evidence type="ECO:0000256" key="4">
    <source>
        <dbReference type="ARBA" id="ARBA00022695"/>
    </source>
</evidence>
<keyword evidence="4" id="KW-0548">Nucleotidyltransferase</keyword>
<dbReference type="OrthoDB" id="1291358at2759"/>
<evidence type="ECO:0000256" key="10">
    <source>
        <dbReference type="ARBA" id="ARBA00062516"/>
    </source>
</evidence>
<keyword evidence="3" id="KW-0808">Transferase</keyword>
<organism evidence="15 16">
    <name type="scientific">Bemisia tabaci</name>
    <name type="common">Sweetpotato whitefly</name>
    <name type="synonym">Aleurodes tabaci</name>
    <dbReference type="NCBI Taxonomy" id="7038"/>
    <lineage>
        <taxon>Eukaryota</taxon>
        <taxon>Metazoa</taxon>
        <taxon>Ecdysozoa</taxon>
        <taxon>Arthropoda</taxon>
        <taxon>Hexapoda</taxon>
        <taxon>Insecta</taxon>
        <taxon>Pterygota</taxon>
        <taxon>Neoptera</taxon>
        <taxon>Paraneoptera</taxon>
        <taxon>Hemiptera</taxon>
        <taxon>Sternorrhyncha</taxon>
        <taxon>Aleyrodoidea</taxon>
        <taxon>Aleyrodidae</taxon>
        <taxon>Aleyrodinae</taxon>
        <taxon>Bemisia</taxon>
    </lineage>
</organism>
<dbReference type="GO" id="GO:0046982">
    <property type="term" value="F:protein heterodimerization activity"/>
    <property type="evidence" value="ECO:0007669"/>
    <property type="project" value="InterPro"/>
</dbReference>
<name>A0A9P0A6A9_BEMTA</name>
<dbReference type="GO" id="GO:0016779">
    <property type="term" value="F:nucleotidyltransferase activity"/>
    <property type="evidence" value="ECO:0007669"/>
    <property type="project" value="UniProtKB-KW"/>
</dbReference>